<feature type="region of interest" description="Disordered" evidence="1">
    <location>
        <begin position="246"/>
        <end position="281"/>
    </location>
</feature>
<protein>
    <submittedName>
        <fullName evidence="2">Uncharacterized protein</fullName>
    </submittedName>
</protein>
<feature type="compositionally biased region" description="Basic residues" evidence="1">
    <location>
        <begin position="536"/>
        <end position="555"/>
    </location>
</feature>
<gene>
    <name evidence="2" type="ORF">B0F90DRAFT_858595</name>
</gene>
<dbReference type="AlphaFoldDB" id="A0AAD4QIP1"/>
<dbReference type="EMBL" id="WTXG01000328">
    <property type="protein sequence ID" value="KAI0289319.1"/>
    <property type="molecule type" value="Genomic_DNA"/>
</dbReference>
<feature type="region of interest" description="Disordered" evidence="1">
    <location>
        <begin position="1"/>
        <end position="78"/>
    </location>
</feature>
<dbReference type="Proteomes" id="UP001203297">
    <property type="component" value="Unassembled WGS sequence"/>
</dbReference>
<feature type="compositionally biased region" description="Low complexity" evidence="1">
    <location>
        <begin position="110"/>
        <end position="137"/>
    </location>
</feature>
<feature type="compositionally biased region" description="Pro residues" evidence="1">
    <location>
        <begin position="461"/>
        <end position="471"/>
    </location>
</feature>
<proteinExistence type="predicted"/>
<feature type="compositionally biased region" description="Polar residues" evidence="1">
    <location>
        <begin position="389"/>
        <end position="408"/>
    </location>
</feature>
<sequence length="616" mass="65243">MHVMQVDMPATRGTEEHPENPQSRPPLSSLPLPLEKRTPSASSIDSWSRDLAFYSAPSRPQTPSSVRSSRPVSLPSSTALSSFPLAHINLPPAALAPFTTSPLTSPTHQTVPVSPPSGGSLPLPPSISISRRVSTPPEDLDALPLQLNFRFPKQERSVESEPESVDREAGRFARLRARTSSALQVRRSSASSSLRSKLQAAADAADRLASEDGSIAAPPPATAFPAATQGPVIVVESMAVLSSKKQAGGIPGSASKEQAVHQRTAGQLGDQVCGTESPAAHAPRGVHAFPLQNMDSVQPASHTQGAGNVRHVALRPEVKPEPEPEPALPPKKRSQSWGSHKAIGGRSTSTPLPLSRPLPSPPTVTTHPEPIIDSPPTPPPRAHGHGLTRGQNQYVPPAPSLTTHSVSPPTLHVAHVAPSTASHASLPAGAAAPSRVAHASTAPVVHTTHPLPPSQITHLSPSPPPPPPPPRTAQTATLPSRMGHASVSSVIQSTSSSSSHVDNMSTASAPQMRRRDASPSSSHGQHSPHTSERHGPYHHHPGHHHHPPHHHHGHPRSLSEPGPAGVLSSSQLAHAARLPVVRENGVRLQFGELWRTQRTVVIFIRHFWYARPPCFF</sequence>
<reference evidence="2" key="1">
    <citation type="journal article" date="2022" name="New Phytol.">
        <title>Evolutionary transition to the ectomycorrhizal habit in the genomes of a hyperdiverse lineage of mushroom-forming fungi.</title>
        <authorList>
            <person name="Looney B."/>
            <person name="Miyauchi S."/>
            <person name="Morin E."/>
            <person name="Drula E."/>
            <person name="Courty P.E."/>
            <person name="Kohler A."/>
            <person name="Kuo A."/>
            <person name="LaButti K."/>
            <person name="Pangilinan J."/>
            <person name="Lipzen A."/>
            <person name="Riley R."/>
            <person name="Andreopoulos W."/>
            <person name="He G."/>
            <person name="Johnson J."/>
            <person name="Nolan M."/>
            <person name="Tritt A."/>
            <person name="Barry K.W."/>
            <person name="Grigoriev I.V."/>
            <person name="Nagy L.G."/>
            <person name="Hibbett D."/>
            <person name="Henrissat B."/>
            <person name="Matheny P.B."/>
            <person name="Labbe J."/>
            <person name="Martin F.M."/>
        </authorList>
    </citation>
    <scope>NUCLEOTIDE SEQUENCE</scope>
    <source>
        <strain evidence="2">BPL690</strain>
    </source>
</reference>
<evidence type="ECO:0000313" key="3">
    <source>
        <dbReference type="Proteomes" id="UP001203297"/>
    </source>
</evidence>
<comment type="caution">
    <text evidence="2">The sequence shown here is derived from an EMBL/GenBank/DDBJ whole genome shotgun (WGS) entry which is preliminary data.</text>
</comment>
<feature type="compositionally biased region" description="Low complexity" evidence="1">
    <location>
        <begin position="421"/>
        <end position="434"/>
    </location>
</feature>
<accession>A0AAD4QIP1</accession>
<feature type="region of interest" description="Disordered" evidence="1">
    <location>
        <begin position="98"/>
        <end position="137"/>
    </location>
</feature>
<evidence type="ECO:0000256" key="1">
    <source>
        <dbReference type="SAM" id="MobiDB-lite"/>
    </source>
</evidence>
<feature type="compositionally biased region" description="Low complexity" evidence="1">
    <location>
        <begin position="57"/>
        <end position="78"/>
    </location>
</feature>
<feature type="region of interest" description="Disordered" evidence="1">
    <location>
        <begin position="318"/>
        <end position="570"/>
    </location>
</feature>
<name>A0AAD4QIP1_9AGAM</name>
<feature type="compositionally biased region" description="Polar residues" evidence="1">
    <location>
        <begin position="98"/>
        <end position="109"/>
    </location>
</feature>
<organism evidence="2 3">
    <name type="scientific">Multifurca ochricompacta</name>
    <dbReference type="NCBI Taxonomy" id="376703"/>
    <lineage>
        <taxon>Eukaryota</taxon>
        <taxon>Fungi</taxon>
        <taxon>Dikarya</taxon>
        <taxon>Basidiomycota</taxon>
        <taxon>Agaricomycotina</taxon>
        <taxon>Agaricomycetes</taxon>
        <taxon>Russulales</taxon>
        <taxon>Russulaceae</taxon>
        <taxon>Multifurca</taxon>
    </lineage>
</organism>
<feature type="compositionally biased region" description="Low complexity" evidence="1">
    <location>
        <begin position="518"/>
        <end position="528"/>
    </location>
</feature>
<evidence type="ECO:0000313" key="2">
    <source>
        <dbReference type="EMBL" id="KAI0289319.1"/>
    </source>
</evidence>
<keyword evidence="3" id="KW-1185">Reference proteome</keyword>
<feature type="compositionally biased region" description="Low complexity" evidence="1">
    <location>
        <begin position="486"/>
        <end position="505"/>
    </location>
</feature>